<reference evidence="2" key="1">
    <citation type="submission" date="2021-05" db="EMBL/GenBank/DDBJ databases">
        <authorList>
            <person name="Alioto T."/>
            <person name="Alioto T."/>
            <person name="Gomez Garrido J."/>
        </authorList>
    </citation>
    <scope>NUCLEOTIDE SEQUENCE</scope>
</reference>
<feature type="transmembrane region" description="Helical" evidence="1">
    <location>
        <begin position="66"/>
        <end position="85"/>
    </location>
</feature>
<name>A0A8D8Q2L6_9HEMI</name>
<accession>A0A8D8Q2L6</accession>
<dbReference type="EMBL" id="HBUF01054140">
    <property type="protein sequence ID" value="CAG6623136.1"/>
    <property type="molecule type" value="Transcribed_RNA"/>
</dbReference>
<proteinExistence type="predicted"/>
<protein>
    <submittedName>
        <fullName evidence="2">Uncharacterized protein</fullName>
    </submittedName>
</protein>
<evidence type="ECO:0000313" key="2">
    <source>
        <dbReference type="EMBL" id="CAG6623136.1"/>
    </source>
</evidence>
<sequence length="124" mass="14263">MHKMINLEKLPSQTLSVYIPLALPTSLQLVLLSGIPPLGIRHINDMKCLPPFFFNQYMCLMDGMKFLLPFFISLLPFFFSQYMLLMDVMKFLLPFFISVLPLVFGQSICFQDIVILLLACLDAH</sequence>
<keyword evidence="1" id="KW-1133">Transmembrane helix</keyword>
<keyword evidence="1" id="KW-0472">Membrane</keyword>
<feature type="transmembrane region" description="Helical" evidence="1">
    <location>
        <begin position="91"/>
        <end position="121"/>
    </location>
</feature>
<organism evidence="2">
    <name type="scientific">Cacopsylla melanoneura</name>
    <dbReference type="NCBI Taxonomy" id="428564"/>
    <lineage>
        <taxon>Eukaryota</taxon>
        <taxon>Metazoa</taxon>
        <taxon>Ecdysozoa</taxon>
        <taxon>Arthropoda</taxon>
        <taxon>Hexapoda</taxon>
        <taxon>Insecta</taxon>
        <taxon>Pterygota</taxon>
        <taxon>Neoptera</taxon>
        <taxon>Paraneoptera</taxon>
        <taxon>Hemiptera</taxon>
        <taxon>Sternorrhyncha</taxon>
        <taxon>Psylloidea</taxon>
        <taxon>Psyllidae</taxon>
        <taxon>Psyllinae</taxon>
        <taxon>Cacopsylla</taxon>
    </lineage>
</organism>
<evidence type="ECO:0000256" key="1">
    <source>
        <dbReference type="SAM" id="Phobius"/>
    </source>
</evidence>
<dbReference type="AlphaFoldDB" id="A0A8D8Q2L6"/>
<keyword evidence="1" id="KW-0812">Transmembrane</keyword>